<keyword evidence="6" id="KW-1185">Reference proteome</keyword>
<dbReference type="SMART" id="SM00382">
    <property type="entry name" value="AAA"/>
    <property type="match status" value="1"/>
</dbReference>
<proteinExistence type="predicted"/>
<protein>
    <submittedName>
        <fullName evidence="5">ATP-binding cassette domain-containing protein</fullName>
    </submittedName>
</protein>
<dbReference type="Gene3D" id="3.40.50.300">
    <property type="entry name" value="P-loop containing nucleotide triphosphate hydrolases"/>
    <property type="match status" value="1"/>
</dbReference>
<dbReference type="PANTHER" id="PTHR42939">
    <property type="entry name" value="ABC TRANSPORTER ATP-BINDING PROTEIN ALBC-RELATED"/>
    <property type="match status" value="1"/>
</dbReference>
<dbReference type="GO" id="GO:0005524">
    <property type="term" value="F:ATP binding"/>
    <property type="evidence" value="ECO:0007669"/>
    <property type="project" value="UniProtKB-KW"/>
</dbReference>
<sequence length="262" mass="27015">MVRVEGVHKRYRRGAPVLAGVDLALGPGAPVVLAGGNGSGKSTLLRIVAGCAVPSAGRVTGRPPVVGYLPDRFPAQLRLPADAYLRHLARIRGTRPEPGLLDRLGFTGPRREPMATLSKGNTQKVGLAQALGAGAGLIVLDEPWAGLDVAAADTLAALLRDAATRATVLVTDHTGRAAGLPGARHLRLAEGRVAEAPAPPPTASAVAIVLRCPDPEQVRRRLGVAGRVENGRLHLRAAPTESDPVLLSALRLGCSVESVGPA</sequence>
<evidence type="ECO:0000256" key="3">
    <source>
        <dbReference type="ARBA" id="ARBA00022840"/>
    </source>
</evidence>
<dbReference type="PANTHER" id="PTHR42939:SF1">
    <property type="entry name" value="ABC TRANSPORTER ATP-BINDING PROTEIN ALBC-RELATED"/>
    <property type="match status" value="1"/>
</dbReference>
<keyword evidence="1" id="KW-0813">Transport</keyword>
<keyword evidence="2" id="KW-0547">Nucleotide-binding</keyword>
<evidence type="ECO:0000313" key="6">
    <source>
        <dbReference type="Proteomes" id="UP001596119"/>
    </source>
</evidence>
<accession>A0ABW1I985</accession>
<dbReference type="EMBL" id="JBHSQK010000021">
    <property type="protein sequence ID" value="MFC5948829.1"/>
    <property type="molecule type" value="Genomic_DNA"/>
</dbReference>
<dbReference type="InterPro" id="IPR027417">
    <property type="entry name" value="P-loop_NTPase"/>
</dbReference>
<reference evidence="6" key="1">
    <citation type="journal article" date="2019" name="Int. J. Syst. Evol. Microbiol.">
        <title>The Global Catalogue of Microorganisms (GCM) 10K type strain sequencing project: providing services to taxonomists for standard genome sequencing and annotation.</title>
        <authorList>
            <consortium name="The Broad Institute Genomics Platform"/>
            <consortium name="The Broad Institute Genome Sequencing Center for Infectious Disease"/>
            <person name="Wu L."/>
            <person name="Ma J."/>
        </authorList>
    </citation>
    <scope>NUCLEOTIDE SEQUENCE [LARGE SCALE GENOMIC DNA]</scope>
    <source>
        <strain evidence="6">CGMCC 4.7397</strain>
    </source>
</reference>
<dbReference type="InterPro" id="IPR003593">
    <property type="entry name" value="AAA+_ATPase"/>
</dbReference>
<keyword evidence="3 5" id="KW-0067">ATP-binding</keyword>
<evidence type="ECO:0000256" key="2">
    <source>
        <dbReference type="ARBA" id="ARBA00022741"/>
    </source>
</evidence>
<feature type="domain" description="ABC transporter" evidence="4">
    <location>
        <begin position="2"/>
        <end position="215"/>
    </location>
</feature>
<dbReference type="Pfam" id="PF00005">
    <property type="entry name" value="ABC_tran"/>
    <property type="match status" value="1"/>
</dbReference>
<dbReference type="SUPFAM" id="SSF52540">
    <property type="entry name" value="P-loop containing nucleoside triphosphate hydrolases"/>
    <property type="match status" value="1"/>
</dbReference>
<dbReference type="InterPro" id="IPR003439">
    <property type="entry name" value="ABC_transporter-like_ATP-bd"/>
</dbReference>
<dbReference type="InterPro" id="IPR051782">
    <property type="entry name" value="ABC_Transporter_VariousFunc"/>
</dbReference>
<evidence type="ECO:0000256" key="1">
    <source>
        <dbReference type="ARBA" id="ARBA00022448"/>
    </source>
</evidence>
<gene>
    <name evidence="5" type="ORF">ACFQH9_11130</name>
</gene>
<dbReference type="PROSITE" id="PS50893">
    <property type="entry name" value="ABC_TRANSPORTER_2"/>
    <property type="match status" value="1"/>
</dbReference>
<evidence type="ECO:0000313" key="5">
    <source>
        <dbReference type="EMBL" id="MFC5948829.1"/>
    </source>
</evidence>
<comment type="caution">
    <text evidence="5">The sequence shown here is derived from an EMBL/GenBank/DDBJ whole genome shotgun (WGS) entry which is preliminary data.</text>
</comment>
<evidence type="ECO:0000259" key="4">
    <source>
        <dbReference type="PROSITE" id="PS50893"/>
    </source>
</evidence>
<organism evidence="5 6">
    <name type="scientific">Pseudonocardia lutea</name>
    <dbReference type="NCBI Taxonomy" id="2172015"/>
    <lineage>
        <taxon>Bacteria</taxon>
        <taxon>Bacillati</taxon>
        <taxon>Actinomycetota</taxon>
        <taxon>Actinomycetes</taxon>
        <taxon>Pseudonocardiales</taxon>
        <taxon>Pseudonocardiaceae</taxon>
        <taxon>Pseudonocardia</taxon>
    </lineage>
</organism>
<dbReference type="Proteomes" id="UP001596119">
    <property type="component" value="Unassembled WGS sequence"/>
</dbReference>
<dbReference type="RefSeq" id="WP_379565902.1">
    <property type="nucleotide sequence ID" value="NZ_JBHSQK010000021.1"/>
</dbReference>
<name>A0ABW1I985_9PSEU</name>